<feature type="transmembrane region" description="Helical" evidence="6">
    <location>
        <begin position="155"/>
        <end position="174"/>
    </location>
</feature>
<keyword evidence="3 6" id="KW-1133">Transmembrane helix</keyword>
<dbReference type="Proteomes" id="UP001515480">
    <property type="component" value="Unassembled WGS sequence"/>
</dbReference>
<feature type="domain" description="EamA" evidence="7">
    <location>
        <begin position="38"/>
        <end position="172"/>
    </location>
</feature>
<evidence type="ECO:0000256" key="2">
    <source>
        <dbReference type="ARBA" id="ARBA00022692"/>
    </source>
</evidence>
<feature type="domain" description="EamA" evidence="7">
    <location>
        <begin position="189"/>
        <end position="326"/>
    </location>
</feature>
<protein>
    <recommendedName>
        <fullName evidence="7">EamA domain-containing protein</fullName>
    </recommendedName>
</protein>
<dbReference type="SUPFAM" id="SSF103481">
    <property type="entry name" value="Multidrug resistance efflux transporter EmrE"/>
    <property type="match status" value="2"/>
</dbReference>
<evidence type="ECO:0000313" key="9">
    <source>
        <dbReference type="Proteomes" id="UP001515480"/>
    </source>
</evidence>
<evidence type="ECO:0000256" key="3">
    <source>
        <dbReference type="ARBA" id="ARBA00022989"/>
    </source>
</evidence>
<dbReference type="InterPro" id="IPR000620">
    <property type="entry name" value="EamA_dom"/>
</dbReference>
<dbReference type="GO" id="GO:0016020">
    <property type="term" value="C:membrane"/>
    <property type="evidence" value="ECO:0007669"/>
    <property type="project" value="UniProtKB-SubCell"/>
</dbReference>
<sequence>MQHGAQPLELSTDPEKQQLVGRPASHASHASHARPAVGLAAALLAALLMAGYLLLGEYFMSNLDNGDPGTFLLGRQLIASLLMTLLSAARDGWAMPRRADRPRIHLLGLLNFVNAVGFVWGFKLTSAFTTSVMQLSIPVFTLFASVALREESLSFGKLCGVLLVVTGCGFVSVARPAEGGGGHITSFGTGLVVLVLQCFSFVGIMLLQKRVLEHYPVSLVVAWSYTLCTLWSLLYSAVDGSLTRLPEQFSSPSKVAIVVYSAVFGAVAYFELVAFATKHLPATLVAISVAFEPLAVSIAGLFFSAARTSLLELGGYVTAAVGTTVLALSYHQRLGQTHCESD</sequence>
<dbReference type="AlphaFoldDB" id="A0AB34J634"/>
<evidence type="ECO:0000256" key="5">
    <source>
        <dbReference type="SAM" id="MobiDB-lite"/>
    </source>
</evidence>
<dbReference type="EMBL" id="JBGBPQ010000012">
    <property type="protein sequence ID" value="KAL1515153.1"/>
    <property type="molecule type" value="Genomic_DNA"/>
</dbReference>
<feature type="transmembrane region" description="Helical" evidence="6">
    <location>
        <begin position="128"/>
        <end position="148"/>
    </location>
</feature>
<feature type="transmembrane region" description="Helical" evidence="6">
    <location>
        <begin position="36"/>
        <end position="55"/>
    </location>
</feature>
<evidence type="ECO:0000259" key="7">
    <source>
        <dbReference type="Pfam" id="PF00892"/>
    </source>
</evidence>
<evidence type="ECO:0000256" key="1">
    <source>
        <dbReference type="ARBA" id="ARBA00004141"/>
    </source>
</evidence>
<feature type="transmembrane region" description="Helical" evidence="6">
    <location>
        <begin position="313"/>
        <end position="330"/>
    </location>
</feature>
<feature type="transmembrane region" description="Helical" evidence="6">
    <location>
        <begin position="104"/>
        <end position="122"/>
    </location>
</feature>
<keyword evidence="2 6" id="KW-0812">Transmembrane</keyword>
<dbReference type="InterPro" id="IPR050638">
    <property type="entry name" value="AA-Vitamin_Transporters"/>
</dbReference>
<feature type="transmembrane region" description="Helical" evidence="6">
    <location>
        <begin position="284"/>
        <end position="307"/>
    </location>
</feature>
<keyword evidence="4 6" id="KW-0472">Membrane</keyword>
<dbReference type="InterPro" id="IPR037185">
    <property type="entry name" value="EmrE-like"/>
</dbReference>
<feature type="transmembrane region" description="Helical" evidence="6">
    <location>
        <begin position="186"/>
        <end position="207"/>
    </location>
</feature>
<dbReference type="PANTHER" id="PTHR32322:SF2">
    <property type="entry name" value="EAMA DOMAIN-CONTAINING PROTEIN"/>
    <property type="match status" value="1"/>
</dbReference>
<name>A0AB34J634_PRYPA</name>
<evidence type="ECO:0000313" key="8">
    <source>
        <dbReference type="EMBL" id="KAL1515153.1"/>
    </source>
</evidence>
<feature type="transmembrane region" description="Helical" evidence="6">
    <location>
        <begin position="75"/>
        <end position="92"/>
    </location>
</feature>
<gene>
    <name evidence="8" type="ORF">AB1Y20_004214</name>
</gene>
<evidence type="ECO:0000256" key="4">
    <source>
        <dbReference type="ARBA" id="ARBA00023136"/>
    </source>
</evidence>
<accession>A0AB34J634</accession>
<dbReference type="Pfam" id="PF00892">
    <property type="entry name" value="EamA"/>
    <property type="match status" value="2"/>
</dbReference>
<feature type="transmembrane region" description="Helical" evidence="6">
    <location>
        <begin position="257"/>
        <end position="277"/>
    </location>
</feature>
<organism evidence="8 9">
    <name type="scientific">Prymnesium parvum</name>
    <name type="common">Toxic golden alga</name>
    <dbReference type="NCBI Taxonomy" id="97485"/>
    <lineage>
        <taxon>Eukaryota</taxon>
        <taxon>Haptista</taxon>
        <taxon>Haptophyta</taxon>
        <taxon>Prymnesiophyceae</taxon>
        <taxon>Prymnesiales</taxon>
        <taxon>Prymnesiaceae</taxon>
        <taxon>Prymnesium</taxon>
    </lineage>
</organism>
<feature type="region of interest" description="Disordered" evidence="5">
    <location>
        <begin position="1"/>
        <end position="25"/>
    </location>
</feature>
<comment type="caution">
    <text evidence="8">The sequence shown here is derived from an EMBL/GenBank/DDBJ whole genome shotgun (WGS) entry which is preliminary data.</text>
</comment>
<proteinExistence type="predicted"/>
<dbReference type="PANTHER" id="PTHR32322">
    <property type="entry name" value="INNER MEMBRANE TRANSPORTER"/>
    <property type="match status" value="1"/>
</dbReference>
<reference evidence="8 9" key="1">
    <citation type="journal article" date="2024" name="Science">
        <title>Giant polyketide synthase enzymes in the biosynthesis of giant marine polyether toxins.</title>
        <authorList>
            <person name="Fallon T.R."/>
            <person name="Shende V.V."/>
            <person name="Wierzbicki I.H."/>
            <person name="Pendleton A.L."/>
            <person name="Watervoot N.F."/>
            <person name="Auber R.P."/>
            <person name="Gonzalez D.J."/>
            <person name="Wisecaver J.H."/>
            <person name="Moore B.S."/>
        </authorList>
    </citation>
    <scope>NUCLEOTIDE SEQUENCE [LARGE SCALE GENOMIC DNA]</scope>
    <source>
        <strain evidence="8 9">12B1</strain>
    </source>
</reference>
<comment type="subcellular location">
    <subcellularLocation>
        <location evidence="1">Membrane</location>
        <topology evidence="1">Multi-pass membrane protein</topology>
    </subcellularLocation>
</comment>
<evidence type="ECO:0000256" key="6">
    <source>
        <dbReference type="SAM" id="Phobius"/>
    </source>
</evidence>
<keyword evidence="9" id="KW-1185">Reference proteome</keyword>
<feature type="transmembrane region" description="Helical" evidence="6">
    <location>
        <begin position="219"/>
        <end position="237"/>
    </location>
</feature>